<evidence type="ECO:0000313" key="2">
    <source>
        <dbReference type="EMBL" id="OHA81658.1"/>
    </source>
</evidence>
<accession>A0A1G2SAB6</accession>
<dbReference type="Proteomes" id="UP000179118">
    <property type="component" value="Unassembled WGS sequence"/>
</dbReference>
<feature type="region of interest" description="Disordered" evidence="1">
    <location>
        <begin position="1"/>
        <end position="31"/>
    </location>
</feature>
<evidence type="ECO:0000313" key="3">
    <source>
        <dbReference type="Proteomes" id="UP000179118"/>
    </source>
</evidence>
<comment type="caution">
    <text evidence="2">The sequence shown here is derived from an EMBL/GenBank/DDBJ whole genome shotgun (WGS) entry which is preliminary data.</text>
</comment>
<feature type="compositionally biased region" description="Basic and acidic residues" evidence="1">
    <location>
        <begin position="1"/>
        <end position="16"/>
    </location>
</feature>
<gene>
    <name evidence="2" type="ORF">A3D51_02705</name>
</gene>
<name>A0A1G2SAB6_9BACT</name>
<evidence type="ECO:0000256" key="1">
    <source>
        <dbReference type="SAM" id="MobiDB-lite"/>
    </source>
</evidence>
<dbReference type="EMBL" id="MHUT01000006">
    <property type="protein sequence ID" value="OHA81658.1"/>
    <property type="molecule type" value="Genomic_DNA"/>
</dbReference>
<sequence length="61" mass="6752">MKEEVGLPATEMREDTPAIPGSWREEVPPNSFNSPRISELAFQSAFAFHSDITDVSAKSDK</sequence>
<protein>
    <submittedName>
        <fullName evidence="2">Uncharacterized protein</fullName>
    </submittedName>
</protein>
<reference evidence="2 3" key="1">
    <citation type="journal article" date="2016" name="Nat. Commun.">
        <title>Thousands of microbial genomes shed light on interconnected biogeochemical processes in an aquifer system.</title>
        <authorList>
            <person name="Anantharaman K."/>
            <person name="Brown C.T."/>
            <person name="Hug L.A."/>
            <person name="Sharon I."/>
            <person name="Castelle C.J."/>
            <person name="Probst A.J."/>
            <person name="Thomas B.C."/>
            <person name="Singh A."/>
            <person name="Wilkins M.J."/>
            <person name="Karaoz U."/>
            <person name="Brodie E.L."/>
            <person name="Williams K.H."/>
            <person name="Hubbard S.S."/>
            <person name="Banfield J.F."/>
        </authorList>
    </citation>
    <scope>NUCLEOTIDE SEQUENCE [LARGE SCALE GENOMIC DNA]</scope>
</reference>
<proteinExistence type="predicted"/>
<organism evidence="2 3">
    <name type="scientific">Candidatus Yonathbacteria bacterium RIFCSPHIGHO2_02_FULL_44_14</name>
    <dbReference type="NCBI Taxonomy" id="1802724"/>
    <lineage>
        <taxon>Bacteria</taxon>
        <taxon>Candidatus Yonathiibacteriota</taxon>
    </lineage>
</organism>
<dbReference type="AlphaFoldDB" id="A0A1G2SAB6"/>